<protein>
    <submittedName>
        <fullName evidence="1">Uncharacterized protein</fullName>
    </submittedName>
</protein>
<organism evidence="1">
    <name type="scientific">viral metagenome</name>
    <dbReference type="NCBI Taxonomy" id="1070528"/>
    <lineage>
        <taxon>unclassified sequences</taxon>
        <taxon>metagenomes</taxon>
        <taxon>organismal metagenomes</taxon>
    </lineage>
</organism>
<proteinExistence type="predicted"/>
<reference evidence="1" key="1">
    <citation type="journal article" date="2020" name="Nature">
        <title>Giant virus diversity and host interactions through global metagenomics.</title>
        <authorList>
            <person name="Schulz F."/>
            <person name="Roux S."/>
            <person name="Paez-Espino D."/>
            <person name="Jungbluth S."/>
            <person name="Walsh D.A."/>
            <person name="Denef V.J."/>
            <person name="McMahon K.D."/>
            <person name="Konstantinidis K.T."/>
            <person name="Eloe-Fadrosh E.A."/>
            <person name="Kyrpides N.C."/>
            <person name="Woyke T."/>
        </authorList>
    </citation>
    <scope>NUCLEOTIDE SEQUENCE</scope>
    <source>
        <strain evidence="1">GVMAG-S-1101182-85</strain>
    </source>
</reference>
<dbReference type="EMBL" id="MN740834">
    <property type="protein sequence ID" value="QHU14223.1"/>
    <property type="molecule type" value="Genomic_DNA"/>
</dbReference>
<name>A0A6C0KA06_9ZZZZ</name>
<evidence type="ECO:0000313" key="1">
    <source>
        <dbReference type="EMBL" id="QHU14223.1"/>
    </source>
</evidence>
<dbReference type="AlphaFoldDB" id="A0A6C0KA06"/>
<sequence>MATSYLFFASSNHGMSQDDLLAELKKVYANNSDYNADICEHPIAQMWQWTLPFAYEKAIRASLNMYRAEEIIRLYFDPLYFASSCGLPTAVTKEEVEKQEEAVRHWLVEGLPWSGPAAKALPNEIKERIFNGAVYLEAAKDSLKDTSMRVWNLMMWAEIEARRLANRPEVLAHLEQVLRSKKVSSDICIHNLIKTHCPICPSHN</sequence>
<accession>A0A6C0KA06</accession>